<sequence length="236" mass="27328">MDGRNGVKFDAVNATPLPAGERPESSTRYFQTWLHLCDTLLTKFASVPLTSVWNYLQRNSAFSDRPRGTVIKFFVPLSGRQKCVSHSVQRYLQRNFTFPDRPRGALSWCINFQGQQYFMEERRAGLGWMFMYNVLEPINLTLVRELYSNFSSANKHTVFLHGKQIPITENALNEKDAYEKNLVRKNIWALDMGLVLATIALPGMWWDSYKSKFGRVNNAILTPQARGLMRVHHSWF</sequence>
<gene>
    <name evidence="2" type="ORF">PIB30_096659</name>
</gene>
<keyword evidence="3" id="KW-1185">Reference proteome</keyword>
<organism evidence="2 3">
    <name type="scientific">Stylosanthes scabra</name>
    <dbReference type="NCBI Taxonomy" id="79078"/>
    <lineage>
        <taxon>Eukaryota</taxon>
        <taxon>Viridiplantae</taxon>
        <taxon>Streptophyta</taxon>
        <taxon>Embryophyta</taxon>
        <taxon>Tracheophyta</taxon>
        <taxon>Spermatophyta</taxon>
        <taxon>Magnoliopsida</taxon>
        <taxon>eudicotyledons</taxon>
        <taxon>Gunneridae</taxon>
        <taxon>Pentapetalae</taxon>
        <taxon>rosids</taxon>
        <taxon>fabids</taxon>
        <taxon>Fabales</taxon>
        <taxon>Fabaceae</taxon>
        <taxon>Papilionoideae</taxon>
        <taxon>50 kb inversion clade</taxon>
        <taxon>dalbergioids sensu lato</taxon>
        <taxon>Dalbergieae</taxon>
        <taxon>Pterocarpus clade</taxon>
        <taxon>Stylosanthes</taxon>
    </lineage>
</organism>
<accession>A0ABU6WVN6</accession>
<comment type="caution">
    <text evidence="2">The sequence shown here is derived from an EMBL/GenBank/DDBJ whole genome shotgun (WGS) entry which is preliminary data.</text>
</comment>
<keyword evidence="1" id="KW-1133">Transmembrane helix</keyword>
<evidence type="ECO:0000256" key="1">
    <source>
        <dbReference type="SAM" id="Phobius"/>
    </source>
</evidence>
<evidence type="ECO:0000313" key="2">
    <source>
        <dbReference type="EMBL" id="MED6189516.1"/>
    </source>
</evidence>
<keyword evidence="1" id="KW-0812">Transmembrane</keyword>
<dbReference type="EMBL" id="JASCZI010183553">
    <property type="protein sequence ID" value="MED6189516.1"/>
    <property type="molecule type" value="Genomic_DNA"/>
</dbReference>
<dbReference type="Proteomes" id="UP001341840">
    <property type="component" value="Unassembled WGS sequence"/>
</dbReference>
<feature type="transmembrane region" description="Helical" evidence="1">
    <location>
        <begin position="187"/>
        <end position="206"/>
    </location>
</feature>
<evidence type="ECO:0000313" key="3">
    <source>
        <dbReference type="Proteomes" id="UP001341840"/>
    </source>
</evidence>
<proteinExistence type="predicted"/>
<name>A0ABU6WVN6_9FABA</name>
<protein>
    <submittedName>
        <fullName evidence="2">Uncharacterized protein</fullName>
    </submittedName>
</protein>
<reference evidence="2 3" key="1">
    <citation type="journal article" date="2023" name="Plants (Basel)">
        <title>Bridging the Gap: Combining Genomics and Transcriptomics Approaches to Understand Stylosanthes scabra, an Orphan Legume from the Brazilian Caatinga.</title>
        <authorList>
            <person name="Ferreira-Neto J.R.C."/>
            <person name="da Silva M.D."/>
            <person name="Binneck E."/>
            <person name="de Melo N.F."/>
            <person name="da Silva R.H."/>
            <person name="de Melo A.L.T.M."/>
            <person name="Pandolfi V."/>
            <person name="Bustamante F.O."/>
            <person name="Brasileiro-Vidal A.C."/>
            <person name="Benko-Iseppon A.M."/>
        </authorList>
    </citation>
    <scope>NUCLEOTIDE SEQUENCE [LARGE SCALE GENOMIC DNA]</scope>
    <source>
        <tissue evidence="2">Leaves</tissue>
    </source>
</reference>
<keyword evidence="1" id="KW-0472">Membrane</keyword>